<evidence type="ECO:0000256" key="2">
    <source>
        <dbReference type="SAM" id="SignalP"/>
    </source>
</evidence>
<feature type="compositionally biased region" description="Acidic residues" evidence="1">
    <location>
        <begin position="201"/>
        <end position="211"/>
    </location>
</feature>
<dbReference type="EMBL" id="KZ663042">
    <property type="protein sequence ID" value="PPS16305.1"/>
    <property type="molecule type" value="Genomic_DNA"/>
</dbReference>
<dbReference type="AlphaFoldDB" id="A0A2P5YL26"/>
<proteinExistence type="predicted"/>
<gene>
    <name evidence="3" type="ORF">GOBAR_AA04287</name>
</gene>
<accession>A0A2P5YL26</accession>
<evidence type="ECO:0000313" key="4">
    <source>
        <dbReference type="Proteomes" id="UP000239757"/>
    </source>
</evidence>
<evidence type="ECO:0000256" key="1">
    <source>
        <dbReference type="SAM" id="MobiDB-lite"/>
    </source>
</evidence>
<name>A0A2P5YL26_GOSBA</name>
<feature type="signal peptide" evidence="2">
    <location>
        <begin position="1"/>
        <end position="15"/>
    </location>
</feature>
<organism evidence="3 4">
    <name type="scientific">Gossypium barbadense</name>
    <name type="common">Sea Island cotton</name>
    <name type="synonym">Hibiscus barbadensis</name>
    <dbReference type="NCBI Taxonomy" id="3634"/>
    <lineage>
        <taxon>Eukaryota</taxon>
        <taxon>Viridiplantae</taxon>
        <taxon>Streptophyta</taxon>
        <taxon>Embryophyta</taxon>
        <taxon>Tracheophyta</taxon>
        <taxon>Spermatophyta</taxon>
        <taxon>Magnoliopsida</taxon>
        <taxon>eudicotyledons</taxon>
        <taxon>Gunneridae</taxon>
        <taxon>Pentapetalae</taxon>
        <taxon>rosids</taxon>
        <taxon>malvids</taxon>
        <taxon>Malvales</taxon>
        <taxon>Malvaceae</taxon>
        <taxon>Malvoideae</taxon>
        <taxon>Gossypium</taxon>
    </lineage>
</organism>
<dbReference type="Proteomes" id="UP000239757">
    <property type="component" value="Unassembled WGS sequence"/>
</dbReference>
<sequence>MTLLCLFSCYYHANACDVVSTRKENRRTCFQKEEGSVIFCGSNRENSSPSPTVPPRVLGRTVPNISGLTFNCWSLHRLGCCRTSGLIRQLSVLEFGAALGLYTEEFKEENELHALSRHIHFSPSKYWHTLAPGVASYNPSCSKASVLPPSLREAREHWCRQHPRRLLLMISPQGISSILSMRMIERRRGTYPPQYRLAQSTEEEAYEDIPDDVLPQYKGPPTQPPPPSRPVHAVTSYTDISKRLTRFEQ</sequence>
<reference evidence="3 4" key="1">
    <citation type="submission" date="2015-01" db="EMBL/GenBank/DDBJ databases">
        <title>Genome of allotetraploid Gossypium barbadense reveals genomic plasticity and fiber elongation in cotton evolution.</title>
        <authorList>
            <person name="Chen X."/>
            <person name="Liu X."/>
            <person name="Zhao B."/>
            <person name="Zheng H."/>
            <person name="Hu Y."/>
            <person name="Lu G."/>
            <person name="Yang C."/>
            <person name="Chen J."/>
            <person name="Shan C."/>
            <person name="Zhang L."/>
            <person name="Zhou Y."/>
            <person name="Wang L."/>
            <person name="Guo W."/>
            <person name="Bai Y."/>
            <person name="Ruan J."/>
            <person name="Shangguan X."/>
            <person name="Mao Y."/>
            <person name="Jiang J."/>
            <person name="Zhu Y."/>
            <person name="Lei J."/>
            <person name="Kang H."/>
            <person name="Chen S."/>
            <person name="He X."/>
            <person name="Wang R."/>
            <person name="Wang Y."/>
            <person name="Chen J."/>
            <person name="Wang L."/>
            <person name="Yu S."/>
            <person name="Wang B."/>
            <person name="Wei J."/>
            <person name="Song S."/>
            <person name="Lu X."/>
            <person name="Gao Z."/>
            <person name="Gu W."/>
            <person name="Deng X."/>
            <person name="Ma D."/>
            <person name="Wang S."/>
            <person name="Liang W."/>
            <person name="Fang L."/>
            <person name="Cai C."/>
            <person name="Zhu X."/>
            <person name="Zhou B."/>
            <person name="Zhang Y."/>
            <person name="Chen Z."/>
            <person name="Xu S."/>
            <person name="Zhu R."/>
            <person name="Wang S."/>
            <person name="Zhang T."/>
            <person name="Zhao G."/>
        </authorList>
    </citation>
    <scope>NUCLEOTIDE SEQUENCE [LARGE SCALE GENOMIC DNA]</scope>
    <source>
        <strain evidence="4">cv. Xinhai21</strain>
        <tissue evidence="3">Leaf</tissue>
    </source>
</reference>
<evidence type="ECO:0000313" key="3">
    <source>
        <dbReference type="EMBL" id="PPS16305.1"/>
    </source>
</evidence>
<protein>
    <submittedName>
        <fullName evidence="3">Uncharacterized protein</fullName>
    </submittedName>
</protein>
<feature type="chain" id="PRO_5015170222" evidence="2">
    <location>
        <begin position="16"/>
        <end position="249"/>
    </location>
</feature>
<feature type="region of interest" description="Disordered" evidence="1">
    <location>
        <begin position="201"/>
        <end position="234"/>
    </location>
</feature>
<keyword evidence="2" id="KW-0732">Signal</keyword>